<name>A0A154MLM4_9PSEU</name>
<dbReference type="AlphaFoldDB" id="A0A154MLM4"/>
<dbReference type="OrthoDB" id="7889077at2"/>
<dbReference type="Proteomes" id="UP000076321">
    <property type="component" value="Unassembled WGS sequence"/>
</dbReference>
<evidence type="ECO:0000313" key="2">
    <source>
        <dbReference type="EMBL" id="OKA03784.1"/>
    </source>
</evidence>
<comment type="caution">
    <text evidence="1">The sequence shown here is derived from an EMBL/GenBank/DDBJ whole genome shotgun (WGS) entry which is preliminary data.</text>
</comment>
<dbReference type="SUPFAM" id="SSF52540">
    <property type="entry name" value="P-loop containing nucleoside triphosphate hydrolases"/>
    <property type="match status" value="2"/>
</dbReference>
<gene>
    <name evidence="2" type="ORF">ATP06_0234260</name>
    <name evidence="1" type="ORF">AVL48_03365</name>
</gene>
<reference evidence="1 3" key="1">
    <citation type="submission" date="2015-12" db="EMBL/GenBank/DDBJ databases">
        <title>Amycolatopsis regifaucium genome sequencing and assembly.</title>
        <authorList>
            <person name="Mayilraj S."/>
        </authorList>
    </citation>
    <scope>NUCLEOTIDE SEQUENCE [LARGE SCALE GENOMIC DNA]</scope>
    <source>
        <strain evidence="1 3">GY080</strain>
    </source>
</reference>
<dbReference type="Proteomes" id="UP000186883">
    <property type="component" value="Unassembled WGS sequence"/>
</dbReference>
<evidence type="ECO:0000313" key="3">
    <source>
        <dbReference type="Proteomes" id="UP000076321"/>
    </source>
</evidence>
<organism evidence="1 3">
    <name type="scientific">Amycolatopsis regifaucium</name>
    <dbReference type="NCBI Taxonomy" id="546365"/>
    <lineage>
        <taxon>Bacteria</taxon>
        <taxon>Bacillati</taxon>
        <taxon>Actinomycetota</taxon>
        <taxon>Actinomycetes</taxon>
        <taxon>Pseudonocardiales</taxon>
        <taxon>Pseudonocardiaceae</taxon>
        <taxon>Amycolatopsis</taxon>
    </lineage>
</organism>
<evidence type="ECO:0000313" key="4">
    <source>
        <dbReference type="Proteomes" id="UP000186883"/>
    </source>
</evidence>
<evidence type="ECO:0000313" key="1">
    <source>
        <dbReference type="EMBL" id="KZB85238.1"/>
    </source>
</evidence>
<proteinExistence type="predicted"/>
<dbReference type="EMBL" id="LQCI01000012">
    <property type="protein sequence ID" value="KZB85238.1"/>
    <property type="molecule type" value="Genomic_DNA"/>
</dbReference>
<dbReference type="EMBL" id="LOBU02000027">
    <property type="protein sequence ID" value="OKA03784.1"/>
    <property type="molecule type" value="Genomic_DNA"/>
</dbReference>
<keyword evidence="4" id="KW-1185">Reference proteome</keyword>
<reference evidence="2 4" key="2">
    <citation type="submission" date="2016-11" db="EMBL/GenBank/DDBJ databases">
        <title>Genome sequencing of Amycolatopsis regifaucium.</title>
        <authorList>
            <person name="Mayilraj S."/>
            <person name="Kaur N."/>
        </authorList>
    </citation>
    <scope>NUCLEOTIDE SEQUENCE [LARGE SCALE GENOMIC DNA]</scope>
    <source>
        <strain evidence="2 4">GY080</strain>
    </source>
</reference>
<accession>A0A154MLM4</accession>
<dbReference type="RefSeq" id="WP_061981967.1">
    <property type="nucleotide sequence ID" value="NZ_FOPQ01000007.1"/>
</dbReference>
<protein>
    <submittedName>
        <fullName evidence="1">Uncharacterized protein</fullName>
    </submittedName>
</protein>
<dbReference type="Gene3D" id="3.40.50.300">
    <property type="entry name" value="P-loop containing nucleotide triphosphate hydrolases"/>
    <property type="match status" value="2"/>
</dbReference>
<dbReference type="InterPro" id="IPR027417">
    <property type="entry name" value="P-loop_NTPase"/>
</dbReference>
<sequence length="357" mass="38101">MGTAKTPVLWTTGAPGAGKSTTAWGLYTRIVASGGNVAYVDIDQLGLIGPPPGGGEAAHTIKAANLLRVLEILRHRGTAQVVVSGVVDPENGVESPFEGRDFDLTLVRLTCERDELRSRFLGRGSPAEALPDLFAVADAYDRTGFGEEMDTTGQRPEETVEALFRRCVVADGPVRRPAPVEPAPGLVTVVTGPTAVGKSTAAWRVLRDFWQQETPVAYVDLAQLGFAHPGPDPALEAANLAALWRGYRDAGARRLLVVAREFRPEHRRVFEEVTVVHLDADAATLAERVRLRADGDSALLAGDELRGAPPGVRDRVAARAATEAERMRASRGDRVVLDTSGQEPAETAAALLAAVRQ</sequence>